<dbReference type="STRING" id="383372.Rcas_1872"/>
<sequence>MNILRSVVMLVGVVLLSCASVWNGIPFSVVRIVPSDFRDDLARDTWTYLRSSQATSHHLPSSWWSPVLSGGDYANPTEIGLYALSWIAAHDMKRPWSPSWSETEAEAGAVLDQLRAWQTGVQTYQPHGPNAYQKSVFYQWYWIGWDPPVVGANIGDNHLVPSVDNAWLAMALITIREYAEAHGRSFLAQKADAILADMDFSLWYNPVTHRFFWGDVENPQGGIEADFYSNENRIINFVSRALGQMSADEFQLSLAALQVPSGDYDGIVVARVAWDGSYFTYAAPALFIREMDTAYGRETLLPVTRAQIAYARNQGYAAWGLSDCFSVGTGGHVQQGAPPVASPASPESQPGLVTPHAAGLALITPLAEDALHNLQTLRDTFPCIYRTGYGFREAVMARPGDGAYGQCSDRYSALAQTWLFLSLVNSENGFVWRYFYRDPGVLQAHIDMYGESRIYLPLVRR</sequence>
<proteinExistence type="predicted"/>
<keyword evidence="3" id="KW-1185">Reference proteome</keyword>
<dbReference type="PROSITE" id="PS51257">
    <property type="entry name" value="PROKAR_LIPOPROTEIN"/>
    <property type="match status" value="1"/>
</dbReference>
<name>A7NKE3_ROSCS</name>
<dbReference type="InterPro" id="IPR019282">
    <property type="entry name" value="Glycoamylase-like_cons_dom"/>
</dbReference>
<dbReference type="EMBL" id="CP000804">
    <property type="protein sequence ID" value="ABU57963.1"/>
    <property type="molecule type" value="Genomic_DNA"/>
</dbReference>
<dbReference type="eggNOG" id="COG3459">
    <property type="taxonomic scope" value="Bacteria"/>
</dbReference>
<reference evidence="2 3" key="1">
    <citation type="submission" date="2007-08" db="EMBL/GenBank/DDBJ databases">
        <title>Complete sequence of Roseiflexus castenholzii DSM 13941.</title>
        <authorList>
            <consortium name="US DOE Joint Genome Institute"/>
            <person name="Copeland A."/>
            <person name="Lucas S."/>
            <person name="Lapidus A."/>
            <person name="Barry K."/>
            <person name="Glavina del Rio T."/>
            <person name="Dalin E."/>
            <person name="Tice H."/>
            <person name="Pitluck S."/>
            <person name="Thompson L.S."/>
            <person name="Brettin T."/>
            <person name="Bruce D."/>
            <person name="Detter J.C."/>
            <person name="Han C."/>
            <person name="Tapia R."/>
            <person name="Schmutz J."/>
            <person name="Larimer F."/>
            <person name="Land M."/>
            <person name="Hauser L."/>
            <person name="Kyrpides N."/>
            <person name="Mikhailova N."/>
            <person name="Bryant D.A."/>
            <person name="Hanada S."/>
            <person name="Tsukatani Y."/>
            <person name="Richardson P."/>
        </authorList>
    </citation>
    <scope>NUCLEOTIDE SEQUENCE [LARGE SCALE GENOMIC DNA]</scope>
    <source>
        <strain evidence="3">DSM 13941 / HLO8</strain>
    </source>
</reference>
<dbReference type="HOGENOM" id="CLU_592971_0_0_0"/>
<gene>
    <name evidence="2" type="ordered locus">Rcas_1872</name>
</gene>
<organism evidence="2 3">
    <name type="scientific">Roseiflexus castenholzii (strain DSM 13941 / HLO8)</name>
    <dbReference type="NCBI Taxonomy" id="383372"/>
    <lineage>
        <taxon>Bacteria</taxon>
        <taxon>Bacillati</taxon>
        <taxon>Chloroflexota</taxon>
        <taxon>Chloroflexia</taxon>
        <taxon>Chloroflexales</taxon>
        <taxon>Roseiflexineae</taxon>
        <taxon>Roseiflexaceae</taxon>
        <taxon>Roseiflexus</taxon>
    </lineage>
</organism>
<evidence type="ECO:0000313" key="3">
    <source>
        <dbReference type="Proteomes" id="UP000000263"/>
    </source>
</evidence>
<dbReference type="OrthoDB" id="9769991at2"/>
<accession>A7NKE3</accession>
<dbReference type="Gene3D" id="1.50.10.140">
    <property type="match status" value="1"/>
</dbReference>
<evidence type="ECO:0000259" key="1">
    <source>
        <dbReference type="Pfam" id="PF10091"/>
    </source>
</evidence>
<protein>
    <recommendedName>
        <fullName evidence="1">Glycoamylase-like domain-containing protein</fullName>
    </recommendedName>
</protein>
<dbReference type="AlphaFoldDB" id="A7NKE3"/>
<dbReference type="RefSeq" id="WP_012120388.1">
    <property type="nucleotide sequence ID" value="NC_009767.1"/>
</dbReference>
<dbReference type="Pfam" id="PF10091">
    <property type="entry name" value="Glycoamylase"/>
    <property type="match status" value="1"/>
</dbReference>
<feature type="domain" description="Glycoamylase-like" evidence="1">
    <location>
        <begin position="274"/>
        <end position="437"/>
    </location>
</feature>
<dbReference type="KEGG" id="rca:Rcas_1872"/>
<dbReference type="Proteomes" id="UP000000263">
    <property type="component" value="Chromosome"/>
</dbReference>
<evidence type="ECO:0000313" key="2">
    <source>
        <dbReference type="EMBL" id="ABU57963.1"/>
    </source>
</evidence>